<feature type="compositionally biased region" description="Polar residues" evidence="1">
    <location>
        <begin position="23"/>
        <end position="39"/>
    </location>
</feature>
<dbReference type="Pfam" id="PF00566">
    <property type="entry name" value="RabGAP-TBC"/>
    <property type="match status" value="1"/>
</dbReference>
<dbReference type="GO" id="GO:0031267">
    <property type="term" value="F:small GTPase binding"/>
    <property type="evidence" value="ECO:0007669"/>
    <property type="project" value="TreeGrafter"/>
</dbReference>
<feature type="domain" description="Rab-GAP TBC" evidence="2">
    <location>
        <begin position="135"/>
        <end position="326"/>
    </location>
</feature>
<evidence type="ECO:0000313" key="4">
    <source>
        <dbReference type="Proteomes" id="UP000799767"/>
    </source>
</evidence>
<dbReference type="GO" id="GO:0005096">
    <property type="term" value="F:GTPase activator activity"/>
    <property type="evidence" value="ECO:0007669"/>
    <property type="project" value="TreeGrafter"/>
</dbReference>
<evidence type="ECO:0000313" key="3">
    <source>
        <dbReference type="EMBL" id="KAF2488074.1"/>
    </source>
</evidence>
<dbReference type="SMART" id="SM00164">
    <property type="entry name" value="TBC"/>
    <property type="match status" value="1"/>
</dbReference>
<dbReference type="EMBL" id="MU001631">
    <property type="protein sequence ID" value="KAF2488074.1"/>
    <property type="molecule type" value="Genomic_DNA"/>
</dbReference>
<dbReference type="InterPro" id="IPR035969">
    <property type="entry name" value="Rab-GAP_TBC_sf"/>
</dbReference>
<dbReference type="PANTHER" id="PTHR47219:SF20">
    <property type="entry name" value="TBC1 DOMAIN FAMILY MEMBER 2B"/>
    <property type="match status" value="1"/>
</dbReference>
<dbReference type="InterPro" id="IPR050302">
    <property type="entry name" value="Rab_GAP_TBC_domain"/>
</dbReference>
<dbReference type="AlphaFoldDB" id="A0A6A6Q7U9"/>
<accession>A0A6A6Q7U9</accession>
<dbReference type="Gene3D" id="1.10.8.270">
    <property type="entry name" value="putative rabgap domain of human tbc1 domain family member 14 like domains"/>
    <property type="match status" value="1"/>
</dbReference>
<dbReference type="GeneID" id="54471277"/>
<sequence>MLACRRPPRRTDRPKSVDVRSVASVQSNNSTEGSHWTSNIFKAGLPKRHDSLNNRMPVEMTTRHDKDQLPPTLSNQFEDPQEIEWNAFLLKLIETRQQNGEDVRGGEMIGASHFGREGSEGRKKLEHLTRLVIGGIPMKLRHPLWMELSNTQAIMKPDAYGDYLNSRADNDGTELDAILKDVPRTLTTKYDFYSGKGFKRLKEVLVAFVARYPHLGYTQGLNTIAGYLLLTIPSEEDAFWVLCNIVENYFPADYFSRVDAMKSPLADNTLLRAFVKELLPQVNDHLDRLNIPSEYTVPIRWFFTAFSNTLPESAAMRLWDVWLCLPNQKTFLFAFALALICQNTDGILACEDDGAYFSFLDGKLKLPEQPEEITESLKLAFRIGRKVEHVAARRAEVRDSMRLENRLRRRRTQSLEVLVDREEGSNDAPTDEVNAA</sequence>
<dbReference type="InterPro" id="IPR000195">
    <property type="entry name" value="Rab-GAP-TBC_dom"/>
</dbReference>
<dbReference type="PANTHER" id="PTHR47219">
    <property type="entry name" value="RAB GTPASE-ACTIVATING PROTEIN 1-LIKE"/>
    <property type="match status" value="1"/>
</dbReference>
<dbReference type="PROSITE" id="PS50086">
    <property type="entry name" value="TBC_RABGAP"/>
    <property type="match status" value="1"/>
</dbReference>
<feature type="region of interest" description="Disordered" evidence="1">
    <location>
        <begin position="1"/>
        <end position="39"/>
    </location>
</feature>
<feature type="compositionally biased region" description="Basic and acidic residues" evidence="1">
    <location>
        <begin position="9"/>
        <end position="18"/>
    </location>
</feature>
<dbReference type="Gene3D" id="1.10.472.80">
    <property type="entry name" value="Ypt/Rab-GAP domain of gyp1p, domain 3"/>
    <property type="match status" value="1"/>
</dbReference>
<protein>
    <submittedName>
        <fullName evidence="3">Rab-GTPase-TBC domain-containing protein</fullName>
    </submittedName>
</protein>
<dbReference type="RefSeq" id="XP_033594643.1">
    <property type="nucleotide sequence ID" value="XM_033730275.1"/>
</dbReference>
<keyword evidence="4" id="KW-1185">Reference proteome</keyword>
<dbReference type="Proteomes" id="UP000799767">
    <property type="component" value="Unassembled WGS sequence"/>
</dbReference>
<proteinExistence type="predicted"/>
<evidence type="ECO:0000256" key="1">
    <source>
        <dbReference type="SAM" id="MobiDB-lite"/>
    </source>
</evidence>
<evidence type="ECO:0000259" key="2">
    <source>
        <dbReference type="PROSITE" id="PS50086"/>
    </source>
</evidence>
<dbReference type="FunFam" id="1.10.8.270:FF:000026">
    <property type="entry name" value="TBC (Tre-2/Bub2/Cdc16) domain family"/>
    <property type="match status" value="1"/>
</dbReference>
<dbReference type="OrthoDB" id="294251at2759"/>
<name>A0A6A6Q7U9_9PEZI</name>
<reference evidence="3" key="1">
    <citation type="journal article" date="2020" name="Stud. Mycol.">
        <title>101 Dothideomycetes genomes: a test case for predicting lifestyles and emergence of pathogens.</title>
        <authorList>
            <person name="Haridas S."/>
            <person name="Albert R."/>
            <person name="Binder M."/>
            <person name="Bloem J."/>
            <person name="Labutti K."/>
            <person name="Salamov A."/>
            <person name="Andreopoulos B."/>
            <person name="Baker S."/>
            <person name="Barry K."/>
            <person name="Bills G."/>
            <person name="Bluhm B."/>
            <person name="Cannon C."/>
            <person name="Castanera R."/>
            <person name="Culley D."/>
            <person name="Daum C."/>
            <person name="Ezra D."/>
            <person name="Gonzalez J."/>
            <person name="Henrissat B."/>
            <person name="Kuo A."/>
            <person name="Liang C."/>
            <person name="Lipzen A."/>
            <person name="Lutzoni F."/>
            <person name="Magnuson J."/>
            <person name="Mondo S."/>
            <person name="Nolan M."/>
            <person name="Ohm R."/>
            <person name="Pangilinan J."/>
            <person name="Park H.-J."/>
            <person name="Ramirez L."/>
            <person name="Alfaro M."/>
            <person name="Sun H."/>
            <person name="Tritt A."/>
            <person name="Yoshinaga Y."/>
            <person name="Zwiers L.-H."/>
            <person name="Turgeon B."/>
            <person name="Goodwin S."/>
            <person name="Spatafora J."/>
            <person name="Crous P."/>
            <person name="Grigoriev I."/>
        </authorList>
    </citation>
    <scope>NUCLEOTIDE SEQUENCE</scope>
    <source>
        <strain evidence="3">CBS 113389</strain>
    </source>
</reference>
<gene>
    <name evidence="3" type="ORF">BDY17DRAFT_23475</name>
</gene>
<organism evidence="3 4">
    <name type="scientific">Neohortaea acidophila</name>
    <dbReference type="NCBI Taxonomy" id="245834"/>
    <lineage>
        <taxon>Eukaryota</taxon>
        <taxon>Fungi</taxon>
        <taxon>Dikarya</taxon>
        <taxon>Ascomycota</taxon>
        <taxon>Pezizomycotina</taxon>
        <taxon>Dothideomycetes</taxon>
        <taxon>Dothideomycetidae</taxon>
        <taxon>Mycosphaerellales</taxon>
        <taxon>Teratosphaeriaceae</taxon>
        <taxon>Neohortaea</taxon>
    </lineage>
</organism>
<dbReference type="SUPFAM" id="SSF47923">
    <property type="entry name" value="Ypt/Rab-GAP domain of gyp1p"/>
    <property type="match status" value="2"/>
</dbReference>